<dbReference type="PANTHER" id="PTHR46401">
    <property type="entry name" value="GLYCOSYLTRANSFERASE WBBK-RELATED"/>
    <property type="match status" value="1"/>
</dbReference>
<name>A0A0F8WGA8_9ZZZZ</name>
<feature type="non-terminal residue" evidence="3">
    <location>
        <position position="1"/>
    </location>
</feature>
<proteinExistence type="predicted"/>
<dbReference type="Pfam" id="PF00534">
    <property type="entry name" value="Glycos_transf_1"/>
    <property type="match status" value="1"/>
</dbReference>
<gene>
    <name evidence="3" type="ORF">LCGC14_3072580</name>
</gene>
<dbReference type="Gene3D" id="3.40.50.2000">
    <property type="entry name" value="Glycogen Phosphorylase B"/>
    <property type="match status" value="2"/>
</dbReference>
<evidence type="ECO:0000313" key="3">
    <source>
        <dbReference type="EMBL" id="KKK55633.1"/>
    </source>
</evidence>
<dbReference type="AlphaFoldDB" id="A0A0F8WGA8"/>
<evidence type="ECO:0000259" key="2">
    <source>
        <dbReference type="Pfam" id="PF00534"/>
    </source>
</evidence>
<dbReference type="InterPro" id="IPR001296">
    <property type="entry name" value="Glyco_trans_1"/>
</dbReference>
<reference evidence="3" key="1">
    <citation type="journal article" date="2015" name="Nature">
        <title>Complex archaea that bridge the gap between prokaryotes and eukaryotes.</title>
        <authorList>
            <person name="Spang A."/>
            <person name="Saw J.H."/>
            <person name="Jorgensen S.L."/>
            <person name="Zaremba-Niedzwiedzka K."/>
            <person name="Martijn J."/>
            <person name="Lind A.E."/>
            <person name="van Eijk R."/>
            <person name="Schleper C."/>
            <person name="Guy L."/>
            <person name="Ettema T.J."/>
        </authorList>
    </citation>
    <scope>NUCLEOTIDE SEQUENCE</scope>
</reference>
<comment type="caution">
    <text evidence="3">The sequence shown here is derived from an EMBL/GenBank/DDBJ whole genome shotgun (WGS) entry which is preliminary data.</text>
</comment>
<sequence>NNYYLFVGRLVPEKGVHVLIKAFIQVNTLRKLVILGADPMVGSPYKKSLLKLAKENVSFLGAIYGEEYKDICKACYANMRPSINNAEGIGPVTIEALGFGNCIIASDVPQNIEALGEAGIFFPKCDVNSLKKKIKYIEENYNIVQIYRKKAIERAKLFSWKEIIDRIENIYQKL</sequence>
<dbReference type="GO" id="GO:0016757">
    <property type="term" value="F:glycosyltransferase activity"/>
    <property type="evidence" value="ECO:0007669"/>
    <property type="project" value="InterPro"/>
</dbReference>
<dbReference type="SUPFAM" id="SSF53756">
    <property type="entry name" value="UDP-Glycosyltransferase/glycogen phosphorylase"/>
    <property type="match status" value="1"/>
</dbReference>
<dbReference type="CDD" id="cd03801">
    <property type="entry name" value="GT4_PimA-like"/>
    <property type="match status" value="1"/>
</dbReference>
<organism evidence="3">
    <name type="scientific">marine sediment metagenome</name>
    <dbReference type="NCBI Taxonomy" id="412755"/>
    <lineage>
        <taxon>unclassified sequences</taxon>
        <taxon>metagenomes</taxon>
        <taxon>ecological metagenomes</taxon>
    </lineage>
</organism>
<dbReference type="PANTHER" id="PTHR46401:SF2">
    <property type="entry name" value="GLYCOSYLTRANSFERASE WBBK-RELATED"/>
    <property type="match status" value="1"/>
</dbReference>
<protein>
    <recommendedName>
        <fullName evidence="2">Glycosyl transferase family 1 domain-containing protein</fullName>
    </recommendedName>
</protein>
<accession>A0A0F8WGA8</accession>
<feature type="domain" description="Glycosyl transferase family 1" evidence="2">
    <location>
        <begin position="2"/>
        <end position="156"/>
    </location>
</feature>
<dbReference type="EMBL" id="LAZR01065394">
    <property type="protein sequence ID" value="KKK55633.1"/>
    <property type="molecule type" value="Genomic_DNA"/>
</dbReference>
<keyword evidence="1" id="KW-0808">Transferase</keyword>
<evidence type="ECO:0000256" key="1">
    <source>
        <dbReference type="ARBA" id="ARBA00022679"/>
    </source>
</evidence>